<feature type="compositionally biased region" description="Basic and acidic residues" evidence="4">
    <location>
        <begin position="304"/>
        <end position="318"/>
    </location>
</feature>
<keyword evidence="3" id="KW-0539">Nucleus</keyword>
<dbReference type="GO" id="GO:0000077">
    <property type="term" value="P:DNA damage checkpoint signaling"/>
    <property type="evidence" value="ECO:0007669"/>
    <property type="project" value="TreeGrafter"/>
</dbReference>
<dbReference type="InterPro" id="IPR056492">
    <property type="entry name" value="SH3_Hsr9"/>
</dbReference>
<dbReference type="GO" id="GO:0045944">
    <property type="term" value="P:positive regulation of transcription by RNA polymerase II"/>
    <property type="evidence" value="ECO:0007669"/>
    <property type="project" value="TreeGrafter"/>
</dbReference>
<evidence type="ECO:0000313" key="6">
    <source>
        <dbReference type="EMBL" id="VDK73858.1"/>
    </source>
</evidence>
<dbReference type="InterPro" id="IPR047250">
    <property type="entry name" value="BRCT_p53bp1-like_rpt2"/>
</dbReference>
<feature type="domain" description="BRCT" evidence="5">
    <location>
        <begin position="995"/>
        <end position="1059"/>
    </location>
</feature>
<feature type="compositionally biased region" description="Basic and acidic residues" evidence="4">
    <location>
        <begin position="534"/>
        <end position="548"/>
    </location>
</feature>
<evidence type="ECO:0000256" key="1">
    <source>
        <dbReference type="ARBA" id="ARBA00004123"/>
    </source>
</evidence>
<proteinExistence type="predicted"/>
<reference evidence="6 7" key="2">
    <citation type="submission" date="2018-08" db="EMBL/GenBank/DDBJ databases">
        <authorList>
            <person name="Laetsch R D."/>
            <person name="Stevens L."/>
            <person name="Kumar S."/>
            <person name="Blaxter L. M."/>
        </authorList>
    </citation>
    <scope>NUCLEOTIDE SEQUENCE [LARGE SCALE GENOMIC DNA]</scope>
</reference>
<feature type="compositionally biased region" description="Low complexity" evidence="4">
    <location>
        <begin position="511"/>
        <end position="524"/>
    </location>
</feature>
<comment type="subcellular location">
    <subcellularLocation>
        <location evidence="1">Nucleus</location>
    </subcellularLocation>
</comment>
<evidence type="ECO:0000256" key="3">
    <source>
        <dbReference type="ARBA" id="ARBA00023242"/>
    </source>
</evidence>
<evidence type="ECO:0000256" key="4">
    <source>
        <dbReference type="SAM" id="MobiDB-lite"/>
    </source>
</evidence>
<dbReference type="OrthoDB" id="129353at2759"/>
<dbReference type="Pfam" id="PF00533">
    <property type="entry name" value="BRCT"/>
    <property type="match status" value="1"/>
</dbReference>
<reference evidence="8" key="1">
    <citation type="submission" date="2016-06" db="UniProtKB">
        <authorList>
            <consortium name="WormBaseParasite"/>
        </authorList>
    </citation>
    <scope>IDENTIFICATION</scope>
</reference>
<dbReference type="CDD" id="cd17745">
    <property type="entry name" value="BRCT_p53bp1_rpt1"/>
    <property type="match status" value="1"/>
</dbReference>
<dbReference type="Pfam" id="PF24680">
    <property type="entry name" value="SH3_Hsr9"/>
    <property type="match status" value="1"/>
</dbReference>
<gene>
    <name evidence="6" type="ORF">NOO_LOCUS4633</name>
</gene>
<feature type="compositionally biased region" description="Polar residues" evidence="4">
    <location>
        <begin position="549"/>
        <end position="559"/>
    </location>
</feature>
<accession>A0A182E9C2</accession>
<feature type="compositionally biased region" description="Polar residues" evidence="4">
    <location>
        <begin position="60"/>
        <end position="76"/>
    </location>
</feature>
<feature type="compositionally biased region" description="Basic residues" evidence="4">
    <location>
        <begin position="269"/>
        <end position="279"/>
    </location>
</feature>
<feature type="domain" description="BRCT" evidence="5">
    <location>
        <begin position="846"/>
        <end position="947"/>
    </location>
</feature>
<feature type="compositionally biased region" description="Polar residues" evidence="4">
    <location>
        <begin position="387"/>
        <end position="398"/>
    </location>
</feature>
<feature type="region of interest" description="Disordered" evidence="4">
    <location>
        <begin position="1"/>
        <end position="35"/>
    </location>
</feature>
<feature type="compositionally biased region" description="Polar residues" evidence="4">
    <location>
        <begin position="830"/>
        <end position="842"/>
    </location>
</feature>
<keyword evidence="2" id="KW-0227">DNA damage</keyword>
<dbReference type="InterPro" id="IPR002999">
    <property type="entry name" value="Tudor"/>
</dbReference>
<evidence type="ECO:0000313" key="7">
    <source>
        <dbReference type="Proteomes" id="UP000271087"/>
    </source>
</evidence>
<dbReference type="SMART" id="SM00292">
    <property type="entry name" value="BRCT"/>
    <property type="match status" value="2"/>
</dbReference>
<evidence type="ECO:0000259" key="5">
    <source>
        <dbReference type="PROSITE" id="PS50172"/>
    </source>
</evidence>
<sequence>MSTADCFPHENDARDENGSCKQSTDQSVHDDSQEDSLFKMRGGLFGRSASYLQASKFMSISKSKGKVSESNNNNSDGEPMEVDIVDSETKITASENKAKPGSSEADELKAVDKISKDQKDLSDVTKPNEKNDAKFEKRQSDTEQIQMDTSTTIITNTKSNCESEGEFTKESHIKIIHEEKRSISVVTENNVDMEPNDEMNDSPVLDEPVTVVSRTDGEYSNGPEATSNAEAINITTEEIGKTESNEKLVKNENEEQKNIDIVQETSAKKSARNYKKRNSHTVTAGNQVNAEANESQEDNNGDSASERRKSLRTRKTDVSNETVLVKSESAVEERRKSLRTPKKPIAISTPATKVIHHEKKTKKNTSESESVNEKTTTPGKSGKKNAPSKTVGSKSAQKSMKKETGRKKHDRKSESDKDPFSIDNNFDNHPEPLRNIQMERQSFGGYKFTKSPEKASTLRYQKTEQTANERRSNLIGLFPQQEVSTHKSLSELTLNSSRRVAMASSKRKTKSVGGEFSEAGGSSSMLDGSMQQGDVKRTKTGNRLEEKQVNSTYDFQSSSKQRKRKITETSPAVAPKRPPKMVLPELSALEQLEADHRPNEHTPYSVGARIYALWDRLYYPARISAEPDASGRYEVVFAEDGAIRKLVATGIIPLCNLVAGRQCLTTNVKDNEEVLEEVEIVKAPLSDDAQNWMEAMFTIKNTSDENTYKSSWQKLVVDSNQAKALQVTTVNTVRDVNAALSIINEYFDVLDEIANIQNNSDNITSAEGRRSRAARHSAVHSTSVTPVAPTKTPRRHASTTEKETSKQHATPSKSSLAKNDEVPAEPEKLQQPQREPSATNGSAKKALAKIFNGITFVVTSALRKNREGEQGFSKKEIRCIIENGGGKVIDDVMKLPEGKPIYLIADTHYRTHKYLTALARSIPCVSNQWISDCAKENKLLDHMKYMLPAGISLLTGDMKPWHSNNGTLLSKKRVFIFSNNVFYDMPNFSQIWTPIINHMGGTVVPVIPTEGLDILLTDASCTEEILNIARSQGATIVSSEWIIQAIIHGSLPKPEAHERFQYDYSDSSS</sequence>
<keyword evidence="7" id="KW-1185">Reference proteome</keyword>
<dbReference type="PANTHER" id="PTHR15321">
    <property type="entry name" value="TUMOR SUPPRESSOR P53-BINDING PROTEIN 1"/>
    <property type="match status" value="1"/>
</dbReference>
<feature type="compositionally biased region" description="Basic and acidic residues" evidence="4">
    <location>
        <begin position="238"/>
        <end position="258"/>
    </location>
</feature>
<dbReference type="InterPro" id="IPR001357">
    <property type="entry name" value="BRCT_dom"/>
</dbReference>
<feature type="compositionally biased region" description="Basic residues" evidence="4">
    <location>
        <begin position="354"/>
        <end position="363"/>
    </location>
</feature>
<dbReference type="AlphaFoldDB" id="A0A182E9C2"/>
<dbReference type="InterPro" id="IPR047252">
    <property type="entry name" value="TP53BP1-like"/>
</dbReference>
<dbReference type="Gene3D" id="3.40.50.10190">
    <property type="entry name" value="BRCT domain"/>
    <property type="match status" value="2"/>
</dbReference>
<dbReference type="Pfam" id="PF18428">
    <property type="entry name" value="BRCT_3"/>
    <property type="match status" value="1"/>
</dbReference>
<organism evidence="8">
    <name type="scientific">Onchocerca ochengi</name>
    <name type="common">Filarial nematode worm</name>
    <dbReference type="NCBI Taxonomy" id="42157"/>
    <lineage>
        <taxon>Eukaryota</taxon>
        <taxon>Metazoa</taxon>
        <taxon>Ecdysozoa</taxon>
        <taxon>Nematoda</taxon>
        <taxon>Chromadorea</taxon>
        <taxon>Rhabditida</taxon>
        <taxon>Spirurina</taxon>
        <taxon>Spiruromorpha</taxon>
        <taxon>Filarioidea</taxon>
        <taxon>Onchocercidae</taxon>
        <taxon>Onchocerca</taxon>
    </lineage>
</organism>
<evidence type="ECO:0000313" key="8">
    <source>
        <dbReference type="WBParaSite" id="nOo.2.0.1.t04633-RA"/>
    </source>
</evidence>
<dbReference type="InterPro" id="IPR036420">
    <property type="entry name" value="BRCT_dom_sf"/>
</dbReference>
<feature type="compositionally biased region" description="Basic and acidic residues" evidence="4">
    <location>
        <begin position="411"/>
        <end position="432"/>
    </location>
</feature>
<feature type="compositionally biased region" description="Polar residues" evidence="4">
    <location>
        <begin position="280"/>
        <end position="293"/>
    </location>
</feature>
<protein>
    <submittedName>
        <fullName evidence="8">BRCT domain-containing protein</fullName>
    </submittedName>
</protein>
<feature type="region of interest" description="Disordered" evidence="4">
    <location>
        <begin position="765"/>
        <end position="842"/>
    </location>
</feature>
<feature type="compositionally biased region" description="Polar residues" evidence="4">
    <location>
        <begin position="223"/>
        <end position="236"/>
    </location>
</feature>
<dbReference type="GO" id="GO:0042393">
    <property type="term" value="F:histone binding"/>
    <property type="evidence" value="ECO:0007669"/>
    <property type="project" value="TreeGrafter"/>
</dbReference>
<feature type="compositionally biased region" description="Polar residues" evidence="4">
    <location>
        <begin position="807"/>
        <end position="817"/>
    </location>
</feature>
<dbReference type="PANTHER" id="PTHR15321:SF3">
    <property type="entry name" value="TP53-BINDING PROTEIN 1"/>
    <property type="match status" value="1"/>
</dbReference>
<feature type="region of interest" description="Disordered" evidence="4">
    <location>
        <begin position="186"/>
        <end position="468"/>
    </location>
</feature>
<dbReference type="SUPFAM" id="SSF52113">
    <property type="entry name" value="BRCT domain"/>
    <property type="match status" value="2"/>
</dbReference>
<dbReference type="GO" id="GO:0005634">
    <property type="term" value="C:nucleus"/>
    <property type="evidence" value="ECO:0007669"/>
    <property type="project" value="UniProtKB-SubCell"/>
</dbReference>
<dbReference type="InterPro" id="IPR047249">
    <property type="entry name" value="BRCT_p53bp1-like_rpt1"/>
</dbReference>
<dbReference type="SMART" id="SM00333">
    <property type="entry name" value="TUDOR"/>
    <property type="match status" value="1"/>
</dbReference>
<evidence type="ECO:0000256" key="2">
    <source>
        <dbReference type="ARBA" id="ARBA00022763"/>
    </source>
</evidence>
<feature type="compositionally biased region" description="Low complexity" evidence="4">
    <location>
        <begin position="149"/>
        <end position="160"/>
    </location>
</feature>
<feature type="compositionally biased region" description="Basic and acidic residues" evidence="4">
    <location>
        <begin position="7"/>
        <end position="18"/>
    </location>
</feature>
<feature type="region of interest" description="Disordered" evidence="4">
    <location>
        <begin position="500"/>
        <end position="578"/>
    </location>
</feature>
<dbReference type="STRING" id="42157.A0A182E9C2"/>
<dbReference type="EMBL" id="UYRW01001080">
    <property type="protein sequence ID" value="VDK73858.1"/>
    <property type="molecule type" value="Genomic_DNA"/>
</dbReference>
<dbReference type="CDD" id="cd17724">
    <property type="entry name" value="BRCT_p53bp1_rpt2"/>
    <property type="match status" value="1"/>
</dbReference>
<dbReference type="PROSITE" id="PS50172">
    <property type="entry name" value="BRCT"/>
    <property type="match status" value="2"/>
</dbReference>
<feature type="region of interest" description="Disordered" evidence="4">
    <location>
        <begin position="60"/>
        <end position="167"/>
    </location>
</feature>
<feature type="compositionally biased region" description="Basic and acidic residues" evidence="4">
    <location>
        <begin position="106"/>
        <end position="141"/>
    </location>
</feature>
<feature type="compositionally biased region" description="Basic and acidic residues" evidence="4">
    <location>
        <begin position="818"/>
        <end position="828"/>
    </location>
</feature>
<dbReference type="Proteomes" id="UP000271087">
    <property type="component" value="Unassembled WGS sequence"/>
</dbReference>
<dbReference type="WBParaSite" id="nOo.2.0.1.t04633-RA">
    <property type="protein sequence ID" value="nOo.2.0.1.t04633-RA"/>
    <property type="gene ID" value="nOo.2.0.1.g04633"/>
</dbReference>
<name>A0A182E9C2_ONCOC</name>